<evidence type="ECO:0000313" key="2">
    <source>
        <dbReference type="EMBL" id="CEK10060.1"/>
    </source>
</evidence>
<gene>
    <name evidence="2" type="ORF">LHA_0999</name>
</gene>
<accession>A0A0A8UMH8</accession>
<dbReference type="Proteomes" id="UP000032803">
    <property type="component" value="Chromosome I"/>
</dbReference>
<dbReference type="GO" id="GO:0016616">
    <property type="term" value="F:oxidoreductase activity, acting on the CH-OH group of donors, NAD or NADP as acceptor"/>
    <property type="evidence" value="ECO:0007669"/>
    <property type="project" value="TreeGrafter"/>
</dbReference>
<dbReference type="Gene3D" id="3.40.50.720">
    <property type="entry name" value="NAD(P)-binding Rossmann-like Domain"/>
    <property type="match status" value="1"/>
</dbReference>
<dbReference type="OrthoDB" id="9810734at2"/>
<dbReference type="EMBL" id="LN681225">
    <property type="protein sequence ID" value="CEK10060.1"/>
    <property type="molecule type" value="Genomic_DNA"/>
</dbReference>
<dbReference type="STRING" id="449.LHA_0999"/>
<keyword evidence="3" id="KW-1185">Reference proteome</keyword>
<evidence type="ECO:0000256" key="1">
    <source>
        <dbReference type="RuleBase" id="RU000363"/>
    </source>
</evidence>
<dbReference type="PRINTS" id="PR00080">
    <property type="entry name" value="SDRFAMILY"/>
</dbReference>
<reference evidence="3" key="1">
    <citation type="submission" date="2014-09" db="EMBL/GenBank/DDBJ databases">
        <authorList>
            <person name="Gomez-Valero L."/>
        </authorList>
    </citation>
    <scope>NUCLEOTIDE SEQUENCE [LARGE SCALE GENOMIC DNA]</scope>
    <source>
        <strain evidence="3">ATCC35250</strain>
    </source>
</reference>
<dbReference type="CDD" id="cd05325">
    <property type="entry name" value="carb_red_sniffer_like_SDR_c"/>
    <property type="match status" value="1"/>
</dbReference>
<dbReference type="KEGG" id="lha:LHA_0999"/>
<dbReference type="InterPro" id="IPR052184">
    <property type="entry name" value="SDR_enzymes"/>
</dbReference>
<proteinExistence type="inferred from homology"/>
<sequence>MRTVLITGSNRGLGLEFVKQLSEQNNQIIATCRDPEKANDLKNYAKTKNNISIYPLDVTDDRQIIGLAKELKNIALDWIINNSGISGQSGVTVGNIDRDNFLQVMNVNCLSALKVSDTFLPLLLKGNEKLIVNISSAMGSISDNQWGRSYAYRASKAALNCVMRSFALDVSQEGIKVMLLNPGWVKTRMGGVEAQLDAEKSVQSMLKVIEKHKDQSHGEALRNYDDKVINW</sequence>
<dbReference type="RefSeq" id="WP_045105496.1">
    <property type="nucleotide sequence ID" value="NZ_LN681225.1"/>
</dbReference>
<dbReference type="SUPFAM" id="SSF51735">
    <property type="entry name" value="NAD(P)-binding Rossmann-fold domains"/>
    <property type="match status" value="1"/>
</dbReference>
<dbReference type="PATRIC" id="fig|449.7.peg.3078"/>
<evidence type="ECO:0000313" key="3">
    <source>
        <dbReference type="Proteomes" id="UP000032803"/>
    </source>
</evidence>
<dbReference type="Pfam" id="PF00106">
    <property type="entry name" value="adh_short"/>
    <property type="match status" value="1"/>
</dbReference>
<protein>
    <submittedName>
        <fullName evidence="2">Short-chain dehydrogenase/reductase SDR</fullName>
    </submittedName>
</protein>
<dbReference type="PRINTS" id="PR00081">
    <property type="entry name" value="GDHRDH"/>
</dbReference>
<dbReference type="InterPro" id="IPR036291">
    <property type="entry name" value="NAD(P)-bd_dom_sf"/>
</dbReference>
<dbReference type="AlphaFoldDB" id="A0A0A8UMH8"/>
<comment type="similarity">
    <text evidence="1">Belongs to the short-chain dehydrogenases/reductases (SDR) family.</text>
</comment>
<dbReference type="PANTHER" id="PTHR45458">
    <property type="entry name" value="SHORT-CHAIN DEHYDROGENASE/REDUCTASE SDR"/>
    <property type="match status" value="1"/>
</dbReference>
<dbReference type="HOGENOM" id="CLU_010194_9_1_6"/>
<name>A0A0A8UMH8_LEGHA</name>
<dbReference type="PANTHER" id="PTHR45458:SF1">
    <property type="entry name" value="SHORT CHAIN DEHYDROGENASE"/>
    <property type="match status" value="1"/>
</dbReference>
<dbReference type="InterPro" id="IPR002347">
    <property type="entry name" value="SDR_fam"/>
</dbReference>
<organism evidence="2 3">
    <name type="scientific">Legionella hackeliae</name>
    <dbReference type="NCBI Taxonomy" id="449"/>
    <lineage>
        <taxon>Bacteria</taxon>
        <taxon>Pseudomonadati</taxon>
        <taxon>Pseudomonadota</taxon>
        <taxon>Gammaproteobacteria</taxon>
        <taxon>Legionellales</taxon>
        <taxon>Legionellaceae</taxon>
        <taxon>Legionella</taxon>
    </lineage>
</organism>